<dbReference type="SUPFAM" id="SSF51905">
    <property type="entry name" value="FAD/NAD(P)-binding domain"/>
    <property type="match status" value="1"/>
</dbReference>
<evidence type="ECO:0000313" key="2">
    <source>
        <dbReference type="EMBL" id="KAK0481439.1"/>
    </source>
</evidence>
<dbReference type="EMBL" id="JAUEPR010000008">
    <property type="protein sequence ID" value="KAK0481439.1"/>
    <property type="molecule type" value="Genomic_DNA"/>
</dbReference>
<dbReference type="AlphaFoldDB" id="A0AA39UGG9"/>
<sequence length="548" mass="61248">MEMGAIGSGSESSAVDEARPIKVIVIGAGYSGIVAGIRYLQRVPNLTLNIYEAERGIGGTWHHKQGLKCDIPSHSYQLTFEENPNWSSFYASGPEILAYLESIVDKYKLRPYIKLQHRMTKARYSEPDGKWIITIQRPVEPSPGETATQFMEFEDTCDGLKEFQGKVIHSAQWETGEGGPDAAWEDTVKNWGDKRVGVIGVGSSAIQIVPAIQPKVVRLVNYVRGKTWISSTFMISPKKIKGDSKILYTTRKFRREIEAGLNEAHAATIRGSPLQDMAKVAFKEIMVQRLAKKSWIADHIIPDFGVACRRLTPGPGYLEALCEENVDFVPSPIKAVTPTGIETEDGDHKELDVIVCATGFDTSWRFPFSFIGRNGIELSEKFASHPRTYLSVAVDGFPNWFQGLGPNSGVGAGSLLLLMERQVDYAVAATLKLQRERLKSIEVKSEAVDDFDDYLMSYFPTTVFGEKCRSWYKAGKEEGRVSALWPGSTLHATKALKHPRWEDFNYERLDPNRLHWLGNGNTVADKTPGSDKTWYLSDEEIDYPPIPV</sequence>
<keyword evidence="3" id="KW-1185">Reference proteome</keyword>
<dbReference type="InterPro" id="IPR051209">
    <property type="entry name" value="FAD-bind_Monooxygenase_sf"/>
</dbReference>
<accession>A0AA39UGG9</accession>
<comment type="similarity">
    <text evidence="1">Belongs to the FAD-binding monooxygenase family.</text>
</comment>
<dbReference type="Proteomes" id="UP001175227">
    <property type="component" value="Unassembled WGS sequence"/>
</dbReference>
<evidence type="ECO:0000256" key="1">
    <source>
        <dbReference type="ARBA" id="ARBA00010139"/>
    </source>
</evidence>
<dbReference type="Gene3D" id="3.50.50.60">
    <property type="entry name" value="FAD/NAD(P)-binding domain"/>
    <property type="match status" value="3"/>
</dbReference>
<comment type="caution">
    <text evidence="2">The sequence shown here is derived from an EMBL/GenBank/DDBJ whole genome shotgun (WGS) entry which is preliminary data.</text>
</comment>
<reference evidence="2" key="1">
    <citation type="submission" date="2023-06" db="EMBL/GenBank/DDBJ databases">
        <authorList>
            <consortium name="Lawrence Berkeley National Laboratory"/>
            <person name="Ahrendt S."/>
            <person name="Sahu N."/>
            <person name="Indic B."/>
            <person name="Wong-Bajracharya J."/>
            <person name="Merenyi Z."/>
            <person name="Ke H.-M."/>
            <person name="Monk M."/>
            <person name="Kocsube S."/>
            <person name="Drula E."/>
            <person name="Lipzen A."/>
            <person name="Balint B."/>
            <person name="Henrissat B."/>
            <person name="Andreopoulos B."/>
            <person name="Martin F.M."/>
            <person name="Harder C.B."/>
            <person name="Rigling D."/>
            <person name="Ford K.L."/>
            <person name="Foster G.D."/>
            <person name="Pangilinan J."/>
            <person name="Papanicolaou A."/>
            <person name="Barry K."/>
            <person name="LaButti K."/>
            <person name="Viragh M."/>
            <person name="Koriabine M."/>
            <person name="Yan M."/>
            <person name="Riley R."/>
            <person name="Champramary S."/>
            <person name="Plett K.L."/>
            <person name="Tsai I.J."/>
            <person name="Slot J."/>
            <person name="Sipos G."/>
            <person name="Plett J."/>
            <person name="Nagy L.G."/>
            <person name="Grigoriev I.V."/>
        </authorList>
    </citation>
    <scope>NUCLEOTIDE SEQUENCE</scope>
    <source>
        <strain evidence="2">ICMP 16352</strain>
    </source>
</reference>
<dbReference type="PANTHER" id="PTHR42877:SF7">
    <property type="entry name" value="FLAVIN-BINDING MONOOXYGENASE-RELATED"/>
    <property type="match status" value="1"/>
</dbReference>
<proteinExistence type="inferred from homology"/>
<gene>
    <name evidence="2" type="ORF">IW261DRAFT_1562741</name>
</gene>
<dbReference type="PANTHER" id="PTHR42877">
    <property type="entry name" value="L-ORNITHINE N(5)-MONOOXYGENASE-RELATED"/>
    <property type="match status" value="1"/>
</dbReference>
<dbReference type="InterPro" id="IPR036188">
    <property type="entry name" value="FAD/NAD-bd_sf"/>
</dbReference>
<protein>
    <submittedName>
        <fullName evidence="2">FAD/NAD-binding domain-containing protein</fullName>
    </submittedName>
</protein>
<name>A0AA39UGG9_9AGAR</name>
<organism evidence="2 3">
    <name type="scientific">Armillaria novae-zelandiae</name>
    <dbReference type="NCBI Taxonomy" id="153914"/>
    <lineage>
        <taxon>Eukaryota</taxon>
        <taxon>Fungi</taxon>
        <taxon>Dikarya</taxon>
        <taxon>Basidiomycota</taxon>
        <taxon>Agaricomycotina</taxon>
        <taxon>Agaricomycetes</taxon>
        <taxon>Agaricomycetidae</taxon>
        <taxon>Agaricales</taxon>
        <taxon>Marasmiineae</taxon>
        <taxon>Physalacriaceae</taxon>
        <taxon>Armillaria</taxon>
    </lineage>
</organism>
<dbReference type="Pfam" id="PF13450">
    <property type="entry name" value="NAD_binding_8"/>
    <property type="match status" value="1"/>
</dbReference>
<evidence type="ECO:0000313" key="3">
    <source>
        <dbReference type="Proteomes" id="UP001175227"/>
    </source>
</evidence>